<organism evidence="10">
    <name type="scientific">Tigriopus japonicus</name>
    <name type="common">Copepod</name>
    <dbReference type="NCBI Taxonomy" id="158387"/>
    <lineage>
        <taxon>Eukaryota</taxon>
        <taxon>Metazoa</taxon>
        <taxon>Ecdysozoa</taxon>
        <taxon>Arthropoda</taxon>
        <taxon>Crustacea</taxon>
        <taxon>Multicrustacea</taxon>
        <taxon>Hexanauplia</taxon>
        <taxon>Copepoda</taxon>
        <taxon>Harpacticoida</taxon>
        <taxon>Harpacticidae</taxon>
        <taxon>Tigriopus</taxon>
    </lineage>
</organism>
<feature type="domain" description="Cathepsin propeptide inhibitor" evidence="9">
    <location>
        <begin position="247"/>
        <end position="303"/>
    </location>
</feature>
<dbReference type="GO" id="GO:0008234">
    <property type="term" value="F:cysteine-type peptidase activity"/>
    <property type="evidence" value="ECO:0007669"/>
    <property type="project" value="UniProtKB-KW"/>
</dbReference>
<keyword evidence="4" id="KW-0788">Thiol protease</keyword>
<keyword evidence="5" id="KW-0865">Zymogen</keyword>
<evidence type="ECO:0000259" key="9">
    <source>
        <dbReference type="SMART" id="SM00848"/>
    </source>
</evidence>
<keyword evidence="3" id="KW-0378">Hydrolase</keyword>
<reference evidence="10" key="1">
    <citation type="journal article" date="2015" name="Dev. Comp. Immunol.">
        <title>Genome-wide identification and transcript profile of the whole cathepsin superfamily in the intertidal copepod Tigriopus japonicus.</title>
        <authorList>
            <person name="Jeong C.B."/>
            <person name="Kim B.M."/>
            <person name="Choi H.J."/>
            <person name="Baek I."/>
            <person name="Souissi S."/>
            <person name="Park H.G."/>
            <person name="Lee J.S."/>
            <person name="Rhee J.S."/>
        </authorList>
    </citation>
    <scope>NUCLEOTIDE SEQUENCE</scope>
</reference>
<evidence type="ECO:0000256" key="5">
    <source>
        <dbReference type="ARBA" id="ARBA00023145"/>
    </source>
</evidence>
<proteinExistence type="evidence at transcript level"/>
<evidence type="ECO:0000256" key="2">
    <source>
        <dbReference type="ARBA" id="ARBA00022670"/>
    </source>
</evidence>
<dbReference type="InterPro" id="IPR025660">
    <property type="entry name" value="Pept_his_AS"/>
</dbReference>
<evidence type="ECO:0000256" key="4">
    <source>
        <dbReference type="ARBA" id="ARBA00022807"/>
    </source>
</evidence>
<sequence length="552" mass="62151">MEKALLLFYGSLFTALVDGAPPPNWPQAYQVMGTISIPFAEIEEPFAAFYDAQRGLSRIDYYGGMDRTFQRTDIGEFGTLFKIVPMTDEHLDNTIRCFQTNGTQDAPVQAQSILPDLAEFEFKGNDLVEGVTCQKWQRVLKMDHKVNKYTMWIRMLGSPLDPTLGVPVPVRYEMKGFNTLLGSHFDHYYLVYMNYSPEAPPSRIFDEYTKYGACTGWPGPGVAHNVYVMNPVKEFVDHHAQHLDEAFDHFKTQHDKTYDNAKDHDNRKDVFRQNMRYIHSKNRAGLSFKLEPNHLSDWTSSEMKMLRGKLYSPGYNGGQAFTYTAQESASAPEALDWRLYGAVSPVKDQSICGSCWSFGTVGTLEGTLFLQTGEMLRLSQQSLVDCSWGFGNNGCDGGEDYRVYKFMMAHGGIPSEEDYGPYLGNDGYCHIKDIQKKYLPISGFVNVTSGDNEALRVALAKHGPISVSIDASHKSLSFYSSGVYYEPECTNKEEGLDHSVLAVGYGEINGEKFWLIKNSWSTYWGNDGYILMSQKDNNCGVATAPTFVIPKK</sequence>
<evidence type="ECO:0000259" key="8">
    <source>
        <dbReference type="SMART" id="SM00645"/>
    </source>
</evidence>
<feature type="chain" id="PRO_5018793171" evidence="7">
    <location>
        <begin position="20"/>
        <end position="552"/>
    </location>
</feature>
<dbReference type="InterPro" id="IPR000668">
    <property type="entry name" value="Peptidase_C1A_C"/>
</dbReference>
<dbReference type="GO" id="GO:0006508">
    <property type="term" value="P:proteolysis"/>
    <property type="evidence" value="ECO:0007669"/>
    <property type="project" value="UniProtKB-KW"/>
</dbReference>
<dbReference type="InterPro" id="IPR013201">
    <property type="entry name" value="Prot_inhib_I29"/>
</dbReference>
<dbReference type="PROSITE" id="PS00640">
    <property type="entry name" value="THIOL_PROTEASE_ASN"/>
    <property type="match status" value="1"/>
</dbReference>
<dbReference type="EMBL" id="KR061527">
    <property type="protein sequence ID" value="AKO90285.1"/>
    <property type="molecule type" value="mRNA"/>
</dbReference>
<dbReference type="SMART" id="SM00645">
    <property type="entry name" value="Pept_C1"/>
    <property type="match status" value="1"/>
</dbReference>
<dbReference type="Gene3D" id="3.90.70.10">
    <property type="entry name" value="Cysteine proteinases"/>
    <property type="match status" value="1"/>
</dbReference>
<evidence type="ECO:0000256" key="1">
    <source>
        <dbReference type="ARBA" id="ARBA00008455"/>
    </source>
</evidence>
<dbReference type="PROSITE" id="PS00139">
    <property type="entry name" value="THIOL_PROTEASE_CYS"/>
    <property type="match status" value="1"/>
</dbReference>
<comment type="similarity">
    <text evidence="1">Belongs to the peptidase C1 family.</text>
</comment>
<evidence type="ECO:0000313" key="10">
    <source>
        <dbReference type="EMBL" id="AKO90285.1"/>
    </source>
</evidence>
<evidence type="ECO:0000256" key="6">
    <source>
        <dbReference type="ARBA" id="ARBA00023157"/>
    </source>
</evidence>
<dbReference type="InterPro" id="IPR000169">
    <property type="entry name" value="Pept_cys_AS"/>
</dbReference>
<dbReference type="AlphaFoldDB" id="A0A0H4K9H1"/>
<accession>A0A0H4K9H1</accession>
<dbReference type="InterPro" id="IPR013128">
    <property type="entry name" value="Peptidase_C1A"/>
</dbReference>
<dbReference type="InterPro" id="IPR038765">
    <property type="entry name" value="Papain-like_cys_pep_sf"/>
</dbReference>
<keyword evidence="6" id="KW-1015">Disulfide bond</keyword>
<dbReference type="Pfam" id="PF00112">
    <property type="entry name" value="Peptidase_C1"/>
    <property type="match status" value="1"/>
</dbReference>
<keyword evidence="7" id="KW-0732">Signal</keyword>
<dbReference type="PRINTS" id="PR00705">
    <property type="entry name" value="PAPAIN"/>
</dbReference>
<evidence type="ECO:0000256" key="3">
    <source>
        <dbReference type="ARBA" id="ARBA00022801"/>
    </source>
</evidence>
<evidence type="ECO:0000256" key="7">
    <source>
        <dbReference type="SAM" id="SignalP"/>
    </source>
</evidence>
<dbReference type="InterPro" id="IPR039417">
    <property type="entry name" value="Peptidase_C1A_papain-like"/>
</dbReference>
<reference evidence="10" key="2">
    <citation type="submission" date="2015-04" db="EMBL/GenBank/DDBJ databases">
        <authorList>
            <person name="Rhee J.-S."/>
            <person name="Kim B.-M."/>
            <person name="Jeong C.-B."/>
            <person name="Lee J.-H."/>
            <person name="Lee J.-S."/>
        </authorList>
    </citation>
    <scope>NUCLEOTIDE SEQUENCE</scope>
</reference>
<feature type="domain" description="Peptidase C1A papain C-terminal" evidence="8">
    <location>
        <begin position="331"/>
        <end position="549"/>
    </location>
</feature>
<dbReference type="CDD" id="cd02248">
    <property type="entry name" value="Peptidase_C1A"/>
    <property type="match status" value="1"/>
</dbReference>
<dbReference type="Pfam" id="PF08246">
    <property type="entry name" value="Inhibitor_I29"/>
    <property type="match status" value="1"/>
</dbReference>
<dbReference type="SMART" id="SM00848">
    <property type="entry name" value="Inhibitor_I29"/>
    <property type="match status" value="1"/>
</dbReference>
<dbReference type="InterPro" id="IPR025661">
    <property type="entry name" value="Pept_asp_AS"/>
</dbReference>
<dbReference type="FunFam" id="3.90.70.10:FF:000087">
    <property type="entry name" value="Counting factor associated protein D"/>
    <property type="match status" value="1"/>
</dbReference>
<feature type="signal peptide" evidence="7">
    <location>
        <begin position="1"/>
        <end position="19"/>
    </location>
</feature>
<dbReference type="SUPFAM" id="SSF54001">
    <property type="entry name" value="Cysteine proteinases"/>
    <property type="match status" value="1"/>
</dbReference>
<keyword evidence="2" id="KW-0645">Protease</keyword>
<name>A0A0H4K9H1_TIGJA</name>
<protein>
    <submittedName>
        <fullName evidence="10">Cathepsin S-like protein</fullName>
    </submittedName>
</protein>
<dbReference type="PROSITE" id="PS00639">
    <property type="entry name" value="THIOL_PROTEASE_HIS"/>
    <property type="match status" value="1"/>
</dbReference>
<dbReference type="PANTHER" id="PTHR12411">
    <property type="entry name" value="CYSTEINE PROTEASE FAMILY C1-RELATED"/>
    <property type="match status" value="1"/>
</dbReference>